<evidence type="ECO:0000313" key="1">
    <source>
        <dbReference type="EMBL" id="EEP67540.1"/>
    </source>
</evidence>
<dbReference type="Proteomes" id="UP000003009">
    <property type="component" value="Unassembled WGS sequence"/>
</dbReference>
<dbReference type="AlphaFoldDB" id="C4GLD1"/>
<organism evidence="1 2">
    <name type="scientific">Kingella oralis ATCC 51147</name>
    <dbReference type="NCBI Taxonomy" id="629741"/>
    <lineage>
        <taxon>Bacteria</taxon>
        <taxon>Pseudomonadati</taxon>
        <taxon>Pseudomonadota</taxon>
        <taxon>Betaproteobacteria</taxon>
        <taxon>Neisseriales</taxon>
        <taxon>Neisseriaceae</taxon>
        <taxon>Kingella</taxon>
    </lineage>
</organism>
<protein>
    <submittedName>
        <fullName evidence="1">Uncharacterized protein</fullName>
    </submittedName>
</protein>
<dbReference type="EMBL" id="ACJW02000003">
    <property type="protein sequence ID" value="EEP67540.1"/>
    <property type="molecule type" value="Genomic_DNA"/>
</dbReference>
<evidence type="ECO:0000313" key="2">
    <source>
        <dbReference type="Proteomes" id="UP000003009"/>
    </source>
</evidence>
<comment type="caution">
    <text evidence="1">The sequence shown here is derived from an EMBL/GenBank/DDBJ whole genome shotgun (WGS) entry which is preliminary data.</text>
</comment>
<proteinExistence type="predicted"/>
<dbReference type="HOGENOM" id="CLU_2395797_0_0_4"/>
<gene>
    <name evidence="1" type="ORF">GCWU000324_01788</name>
</gene>
<accession>C4GLD1</accession>
<dbReference type="STRING" id="629741.GCWU000324_01788"/>
<keyword evidence="2" id="KW-1185">Reference proteome</keyword>
<name>C4GLD1_9NEIS</name>
<sequence length="93" mass="10474">MANKRQPEIQNGNATARSNGLFNKAFWLASCRRAADVPFCRLSCFGAAKKRKRLLARDAWLGLHPKPSAKRKPIFRLPHIHSFTSTQNTKKAA</sequence>
<reference evidence="1" key="1">
    <citation type="submission" date="2009-04" db="EMBL/GenBank/DDBJ databases">
        <authorList>
            <person name="Weinstock G."/>
            <person name="Sodergren E."/>
            <person name="Clifton S."/>
            <person name="Fulton L."/>
            <person name="Fulton B."/>
            <person name="Courtney L."/>
            <person name="Fronick C."/>
            <person name="Harrison M."/>
            <person name="Strong C."/>
            <person name="Farmer C."/>
            <person name="Delahaunty K."/>
            <person name="Markovic C."/>
            <person name="Hall O."/>
            <person name="Minx P."/>
            <person name="Tomlinson C."/>
            <person name="Mitreva M."/>
            <person name="Nelson J."/>
            <person name="Hou S."/>
            <person name="Wollam A."/>
            <person name="Pepin K.H."/>
            <person name="Johnson M."/>
            <person name="Bhonagiri V."/>
            <person name="Nash W.E."/>
            <person name="Warren W."/>
            <person name="Chinwalla A."/>
            <person name="Mardis E.R."/>
            <person name="Wilson R.K."/>
        </authorList>
    </citation>
    <scope>NUCLEOTIDE SEQUENCE [LARGE SCALE GENOMIC DNA]</scope>
    <source>
        <strain evidence="1">ATCC 51147</strain>
    </source>
</reference>